<keyword evidence="2" id="KW-1185">Reference proteome</keyword>
<dbReference type="HOGENOM" id="CLU_074306_0_0_9"/>
<proteinExistence type="predicted"/>
<dbReference type="EMBL" id="AMEZ01000091">
    <property type="protein sequence ID" value="EKY24024.1"/>
    <property type="molecule type" value="Genomic_DNA"/>
</dbReference>
<dbReference type="InterPro" id="IPR045633">
    <property type="entry name" value="DUF6414"/>
</dbReference>
<dbReference type="Pfam" id="PF19952">
    <property type="entry name" value="DUF6414"/>
    <property type="match status" value="1"/>
</dbReference>
<dbReference type="PATRIC" id="fig|545697.3.peg.2734"/>
<evidence type="ECO:0000313" key="1">
    <source>
        <dbReference type="EMBL" id="EKY24024.1"/>
    </source>
</evidence>
<evidence type="ECO:0000313" key="2">
    <source>
        <dbReference type="Proteomes" id="UP000010420"/>
    </source>
</evidence>
<dbReference type="eggNOG" id="ENOG5033MDT">
    <property type="taxonomic scope" value="Bacteria"/>
</dbReference>
<reference evidence="1 2" key="1">
    <citation type="submission" date="2012-05" db="EMBL/GenBank/DDBJ databases">
        <authorList>
            <person name="Weinstock G."/>
            <person name="Sodergren E."/>
            <person name="Lobos E.A."/>
            <person name="Fulton L."/>
            <person name="Fulton R."/>
            <person name="Courtney L."/>
            <person name="Fronick C."/>
            <person name="O'Laughlin M."/>
            <person name="Godfrey J."/>
            <person name="Wilson R.M."/>
            <person name="Miner T."/>
            <person name="Farmer C."/>
            <person name="Delehaunty K."/>
            <person name="Cordes M."/>
            <person name="Minx P."/>
            <person name="Tomlinson C."/>
            <person name="Chen J."/>
            <person name="Wollam A."/>
            <person name="Pepin K.H."/>
            <person name="Bhonagiri V."/>
            <person name="Zhang X."/>
            <person name="Suruliraj S."/>
            <person name="Warren W."/>
            <person name="Mitreva M."/>
            <person name="Mardis E.R."/>
            <person name="Wilson R.K."/>
        </authorList>
    </citation>
    <scope>NUCLEOTIDE SEQUENCE [LARGE SCALE GENOMIC DNA]</scope>
    <source>
        <strain evidence="1 2">DSM 1785</strain>
    </source>
</reference>
<dbReference type="AlphaFoldDB" id="L1Q7S5"/>
<sequence length="318" mass="36095">MSLLDSLDLLIYLDEVLTKNLNSLIINGYIEKRTSKWIEDRTLTARNHMEEREQNYGEDRSIYDERDGYKGKNNTEVDTITKSFENDNSLEGRRFVRREEELTRIYTTFEIHQQLISGLNNANLIKEISGDFSDNTDIKVGDYVQISGEISSDSMVSYIDTFSNILSSIGSDNLNSYINSTQSLNSNLGLNYNSLLGQVNYLKDLLTSNNSQDMIVNCGNSSVVLPVNNDNFLSSYGSIYDKMECTCKVIGKVIRVCDENQCIHLLRKTGQAQFYESLLNSYTPLKQILNDKGIFLPNEPKCKVEGKSLLVIPISLFI</sequence>
<name>L1Q7S5_9CLOT</name>
<dbReference type="Proteomes" id="UP000010420">
    <property type="component" value="Unassembled WGS sequence"/>
</dbReference>
<protein>
    <submittedName>
        <fullName evidence="1">Uncharacterized protein</fullName>
    </submittedName>
</protein>
<accession>L1Q7S5</accession>
<comment type="caution">
    <text evidence="1">The sequence shown here is derived from an EMBL/GenBank/DDBJ whole genome shotgun (WGS) entry which is preliminary data.</text>
</comment>
<organism evidence="1 2">
    <name type="scientific">Clostridium celatum DSM 1785</name>
    <dbReference type="NCBI Taxonomy" id="545697"/>
    <lineage>
        <taxon>Bacteria</taxon>
        <taxon>Bacillati</taxon>
        <taxon>Bacillota</taxon>
        <taxon>Clostridia</taxon>
        <taxon>Eubacteriales</taxon>
        <taxon>Clostridiaceae</taxon>
        <taxon>Clostridium</taxon>
    </lineage>
</organism>
<gene>
    <name evidence="1" type="ORF">HMPREF0216_02783</name>
</gene>